<dbReference type="STRING" id="1235591.CAK95_05655"/>
<keyword evidence="8" id="KW-0285">Flavoprotein</keyword>
<keyword evidence="12" id="KW-0472">Membrane</keyword>
<dbReference type="Proteomes" id="UP000194137">
    <property type="component" value="Chromosome"/>
</dbReference>
<evidence type="ECO:0000256" key="1">
    <source>
        <dbReference type="ARBA" id="ARBA00001917"/>
    </source>
</evidence>
<dbReference type="GO" id="GO:0016020">
    <property type="term" value="C:membrane"/>
    <property type="evidence" value="ECO:0007669"/>
    <property type="project" value="UniProtKB-SubCell"/>
</dbReference>
<dbReference type="GO" id="GO:0044205">
    <property type="term" value="P:'de novo' UMP biosynthetic process"/>
    <property type="evidence" value="ECO:0007669"/>
    <property type="project" value="UniProtKB-UniPathway"/>
</dbReference>
<gene>
    <name evidence="15" type="ORF">CAK95_05655</name>
</gene>
<dbReference type="EMBL" id="CP021112">
    <property type="protein sequence ID" value="ARP98622.1"/>
    <property type="molecule type" value="Genomic_DNA"/>
</dbReference>
<evidence type="ECO:0000256" key="12">
    <source>
        <dbReference type="ARBA" id="ARBA00023136"/>
    </source>
</evidence>
<evidence type="ECO:0000256" key="4">
    <source>
        <dbReference type="ARBA" id="ARBA00005161"/>
    </source>
</evidence>
<keyword evidence="9" id="KW-0288">FMN</keyword>
<dbReference type="SUPFAM" id="SSF51395">
    <property type="entry name" value="FMN-linked oxidoreductases"/>
    <property type="match status" value="1"/>
</dbReference>
<evidence type="ECO:0000256" key="10">
    <source>
        <dbReference type="ARBA" id="ARBA00022975"/>
    </source>
</evidence>
<dbReference type="KEGG" id="psin:CAK95_05655"/>
<evidence type="ECO:0000256" key="5">
    <source>
        <dbReference type="ARBA" id="ARBA00005359"/>
    </source>
</evidence>
<evidence type="ECO:0000313" key="16">
    <source>
        <dbReference type="Proteomes" id="UP000194137"/>
    </source>
</evidence>
<organism evidence="15 16">
    <name type="scientific">Pseudorhodoplanes sinuspersici</name>
    <dbReference type="NCBI Taxonomy" id="1235591"/>
    <lineage>
        <taxon>Bacteria</taxon>
        <taxon>Pseudomonadati</taxon>
        <taxon>Pseudomonadota</taxon>
        <taxon>Alphaproteobacteria</taxon>
        <taxon>Hyphomicrobiales</taxon>
        <taxon>Pseudorhodoplanes</taxon>
    </lineage>
</organism>
<name>A0A1W6ZMS7_9HYPH</name>
<evidence type="ECO:0000256" key="2">
    <source>
        <dbReference type="ARBA" id="ARBA00003125"/>
    </source>
</evidence>
<dbReference type="InterPro" id="IPR013785">
    <property type="entry name" value="Aldolase_TIM"/>
</dbReference>
<dbReference type="GO" id="GO:0005737">
    <property type="term" value="C:cytoplasm"/>
    <property type="evidence" value="ECO:0007669"/>
    <property type="project" value="InterPro"/>
</dbReference>
<evidence type="ECO:0000256" key="14">
    <source>
        <dbReference type="NCBIfam" id="TIGR01036"/>
    </source>
</evidence>
<dbReference type="InterPro" id="IPR005720">
    <property type="entry name" value="Dihydroorotate_DH_cat"/>
</dbReference>
<dbReference type="PROSITE" id="PS00912">
    <property type="entry name" value="DHODEHASE_2"/>
    <property type="match status" value="1"/>
</dbReference>
<evidence type="ECO:0000256" key="3">
    <source>
        <dbReference type="ARBA" id="ARBA00004370"/>
    </source>
</evidence>
<dbReference type="PROSITE" id="PS00911">
    <property type="entry name" value="DHODEHASE_1"/>
    <property type="match status" value="1"/>
</dbReference>
<evidence type="ECO:0000256" key="7">
    <source>
        <dbReference type="ARBA" id="ARBA00018366"/>
    </source>
</evidence>
<comment type="catalytic activity">
    <reaction evidence="13">
        <text>(S)-dihydroorotate + a quinone = orotate + a quinol</text>
        <dbReference type="Rhea" id="RHEA:30187"/>
        <dbReference type="ChEBI" id="CHEBI:24646"/>
        <dbReference type="ChEBI" id="CHEBI:30839"/>
        <dbReference type="ChEBI" id="CHEBI:30864"/>
        <dbReference type="ChEBI" id="CHEBI:132124"/>
        <dbReference type="EC" id="1.3.5.2"/>
    </reaction>
</comment>
<protein>
    <recommendedName>
        <fullName evidence="7 14">Dihydroorotate dehydrogenase (quinone)</fullName>
        <ecNumber evidence="6 14">1.3.5.2</ecNumber>
    </recommendedName>
</protein>
<dbReference type="Pfam" id="PF01180">
    <property type="entry name" value="DHO_dh"/>
    <property type="match status" value="1"/>
</dbReference>
<dbReference type="InterPro" id="IPR050074">
    <property type="entry name" value="DHO_dehydrogenase"/>
</dbReference>
<dbReference type="NCBIfam" id="NF003645">
    <property type="entry name" value="PRK05286.1-2"/>
    <property type="match status" value="1"/>
</dbReference>
<dbReference type="InterPro" id="IPR001295">
    <property type="entry name" value="Dihydroorotate_DH_CS"/>
</dbReference>
<reference evidence="15 16" key="1">
    <citation type="submission" date="2017-05" db="EMBL/GenBank/DDBJ databases">
        <title>Full genome sequence of Pseudorhodoplanes sinuspersici.</title>
        <authorList>
            <person name="Dastgheib S.M.M."/>
            <person name="Shavandi M."/>
            <person name="Tirandaz H."/>
        </authorList>
    </citation>
    <scope>NUCLEOTIDE SEQUENCE [LARGE SCALE GENOMIC DNA]</scope>
    <source>
        <strain evidence="15 16">RIPI110</strain>
    </source>
</reference>
<dbReference type="PANTHER" id="PTHR48109">
    <property type="entry name" value="DIHYDROOROTATE DEHYDROGENASE (QUINONE), MITOCHONDRIAL-RELATED"/>
    <property type="match status" value="1"/>
</dbReference>
<evidence type="ECO:0000313" key="15">
    <source>
        <dbReference type="EMBL" id="ARP98622.1"/>
    </source>
</evidence>
<dbReference type="GO" id="GO:0006207">
    <property type="term" value="P:'de novo' pyrimidine nucleobase biosynthetic process"/>
    <property type="evidence" value="ECO:0007669"/>
    <property type="project" value="UniProtKB-UniRule"/>
</dbReference>
<dbReference type="Gene3D" id="3.20.20.70">
    <property type="entry name" value="Aldolase class I"/>
    <property type="match status" value="1"/>
</dbReference>
<dbReference type="NCBIfam" id="NF003652">
    <property type="entry name" value="PRK05286.2-5"/>
    <property type="match status" value="1"/>
</dbReference>
<dbReference type="PANTHER" id="PTHR48109:SF4">
    <property type="entry name" value="DIHYDROOROTATE DEHYDROGENASE (QUINONE), MITOCHONDRIAL"/>
    <property type="match status" value="1"/>
</dbReference>
<dbReference type="InterPro" id="IPR005719">
    <property type="entry name" value="Dihydroorotate_DH_2"/>
</dbReference>
<keyword evidence="16" id="KW-1185">Reference proteome</keyword>
<dbReference type="OrthoDB" id="9802377at2"/>
<dbReference type="AlphaFoldDB" id="A0A1W6ZMS7"/>
<dbReference type="GO" id="GO:0106430">
    <property type="term" value="F:dihydroorotate dehydrogenase (quinone) activity"/>
    <property type="evidence" value="ECO:0007669"/>
    <property type="project" value="UniProtKB-EC"/>
</dbReference>
<dbReference type="RefSeq" id="WP_086087046.1">
    <property type="nucleotide sequence ID" value="NZ_CP021112.1"/>
</dbReference>
<sequence length="365" mass="39502">MIGLFERLTRPFFQRFFEPEDAHRLALRALQWTPLPPARSDDSRLRVRAFGLNFPNPVGVAPGFDKNGEVPDALLRLGFGFVEVGTVTPRPQAGNPQPRLFRLDADQAVINRLGFNNDGEAEVLRRLAARANRGGIVAINIGANRDTKDRAADYVRLVEAFAPVVSYITVNVSSPNTPGLRNLQESKSLDDLLARVIEARNRVIANAGPTPLLLKIAPDVSLGDLDDIVGVARRRKVDGMIVGNTTVSRPPSLREREKAIEQGGLSGKPLFPLSTRMLAETYVRLEGAMPIIGVGGIDSGQAAVAKIKAGATLIQLYSALVFHGLALLPEIKRGLLDALKQGRHQSLADLTGVDAADITAQDWPV</sequence>
<comment type="similarity">
    <text evidence="5">Belongs to the dihydroorotate dehydrogenase family. Type 2 subfamily.</text>
</comment>
<evidence type="ECO:0000256" key="9">
    <source>
        <dbReference type="ARBA" id="ARBA00022643"/>
    </source>
</evidence>
<comment type="pathway">
    <text evidence="4">Pyrimidine metabolism; UMP biosynthesis via de novo pathway; orotate from (S)-dihydroorotate (quinone route): step 1/1.</text>
</comment>
<accession>A0A1W6ZMS7</accession>
<evidence type="ECO:0000256" key="13">
    <source>
        <dbReference type="ARBA" id="ARBA00048639"/>
    </source>
</evidence>
<comment type="cofactor">
    <cofactor evidence="1">
        <name>FMN</name>
        <dbReference type="ChEBI" id="CHEBI:58210"/>
    </cofactor>
</comment>
<dbReference type="CDD" id="cd04738">
    <property type="entry name" value="DHOD_2_like"/>
    <property type="match status" value="1"/>
</dbReference>
<dbReference type="UniPathway" id="UPA00070">
    <property type="reaction ID" value="UER00946"/>
</dbReference>
<comment type="subcellular location">
    <subcellularLocation>
        <location evidence="3">Membrane</location>
    </subcellularLocation>
</comment>
<evidence type="ECO:0000256" key="11">
    <source>
        <dbReference type="ARBA" id="ARBA00023002"/>
    </source>
</evidence>
<dbReference type="NCBIfam" id="TIGR01036">
    <property type="entry name" value="pyrD_sub2"/>
    <property type="match status" value="1"/>
</dbReference>
<dbReference type="EC" id="1.3.5.2" evidence="6 14"/>
<comment type="function">
    <text evidence="2">Catalyzes the conversion of dihydroorotate to orotate with quinone as electron acceptor.</text>
</comment>
<proteinExistence type="inferred from homology"/>
<evidence type="ECO:0000256" key="8">
    <source>
        <dbReference type="ARBA" id="ARBA00022630"/>
    </source>
</evidence>
<keyword evidence="11" id="KW-0560">Oxidoreductase</keyword>
<evidence type="ECO:0000256" key="6">
    <source>
        <dbReference type="ARBA" id="ARBA00012791"/>
    </source>
</evidence>
<keyword evidence="10" id="KW-0665">Pyrimidine biosynthesis</keyword>